<comment type="subcellular location">
    <subcellularLocation>
        <location evidence="1">Virion</location>
    </subcellularLocation>
</comment>
<gene>
    <name evidence="3" type="ORF">A0O31_01634</name>
</gene>
<dbReference type="STRING" id="56956.A0O31_01634"/>
<dbReference type="EMBL" id="CP016312">
    <property type="protein sequence ID" value="APD09742.1"/>
    <property type="molecule type" value="Genomic_DNA"/>
</dbReference>
<sequence length="286" mass="30639">MPVTTRSDLFIPEVLADAVAGAWPDRVALLGTEAVVESRTLPGDAKGGDRVRIPYFGVLGEYEVVGEGQSLTPTKLTMTTEEAVVQRAGKLFEITAWARMAAMYADPYAEATRQLLEGARRTFDRALVEAAASTTGGGVQTVNASSGTISYDAIVDALSAFGESEDSVAAVVMHPKVLNDLRKAKSNDGMPLFLNPQDGGRPRVLGLPIIVSRRAPVISGTPNTYVTLFVRRGALALWYNGTPSIETDKDIASDTLLAAVNVYFVAHRYSRLPGDTDPVVVRLVTR</sequence>
<dbReference type="Gene3D" id="3.30.2320.10">
    <property type="entry name" value="hypothetical protein PF0899 domain"/>
    <property type="match status" value="1"/>
</dbReference>
<dbReference type="InterPro" id="IPR054612">
    <property type="entry name" value="Phage_capsid-like_C"/>
</dbReference>
<proteinExistence type="predicted"/>
<evidence type="ECO:0000313" key="4">
    <source>
        <dbReference type="Proteomes" id="UP000182993"/>
    </source>
</evidence>
<dbReference type="InterPro" id="IPR024455">
    <property type="entry name" value="Phage_capsid"/>
</dbReference>
<evidence type="ECO:0000313" key="3">
    <source>
        <dbReference type="EMBL" id="APD09742.1"/>
    </source>
</evidence>
<reference evidence="4" key="1">
    <citation type="submission" date="2016-06" db="EMBL/GenBank/DDBJ databases">
        <title>Whole genome sequencing of Thermus brockianus strain GE-1.</title>
        <authorList>
            <person name="Schaefers C."/>
            <person name="Blank S."/>
            <person name="Wiebusch S."/>
            <person name="Elleuche S."/>
            <person name="Antranikian G."/>
        </authorList>
    </citation>
    <scope>NUCLEOTIDE SEQUENCE [LARGE SCALE GENOMIC DNA]</scope>
    <source>
        <strain evidence="4">GE-1</strain>
    </source>
</reference>
<feature type="domain" description="Phage capsid-like C-terminal" evidence="2">
    <location>
        <begin position="61"/>
        <end position="221"/>
    </location>
</feature>
<evidence type="ECO:0000259" key="2">
    <source>
        <dbReference type="Pfam" id="PF05065"/>
    </source>
</evidence>
<dbReference type="KEGG" id="tbc:A0O31_01634"/>
<dbReference type="Proteomes" id="UP000182993">
    <property type="component" value="Chromosome"/>
</dbReference>
<accession>A0A1J0LTR9</accession>
<dbReference type="OrthoDB" id="2065410at2"/>
<name>A0A1J0LTR9_THEBO</name>
<dbReference type="NCBIfam" id="TIGR01554">
    <property type="entry name" value="major_cap_HK97"/>
    <property type="match status" value="1"/>
</dbReference>
<evidence type="ECO:0000256" key="1">
    <source>
        <dbReference type="ARBA" id="ARBA00004328"/>
    </source>
</evidence>
<dbReference type="AlphaFoldDB" id="A0A1J0LTR9"/>
<dbReference type="Pfam" id="PF05065">
    <property type="entry name" value="Phage_capsid"/>
    <property type="match status" value="1"/>
</dbReference>
<organism evidence="3 4">
    <name type="scientific">Thermus brockianus</name>
    <dbReference type="NCBI Taxonomy" id="56956"/>
    <lineage>
        <taxon>Bacteria</taxon>
        <taxon>Thermotogati</taxon>
        <taxon>Deinococcota</taxon>
        <taxon>Deinococci</taxon>
        <taxon>Thermales</taxon>
        <taxon>Thermaceae</taxon>
        <taxon>Thermus</taxon>
    </lineage>
</organism>
<protein>
    <submittedName>
        <fullName evidence="3">Phage capsid family protein</fullName>
    </submittedName>
</protein>
<dbReference type="SUPFAM" id="SSF56563">
    <property type="entry name" value="Major capsid protein gp5"/>
    <property type="match status" value="1"/>
</dbReference>